<proteinExistence type="predicted"/>
<reference evidence="3" key="1">
    <citation type="submission" date="2022-08" db="EMBL/GenBank/DDBJ databases">
        <title>Novel sulfate-reducing endosymbionts in the free-living metamonad Anaeramoeba.</title>
        <authorList>
            <person name="Jerlstrom-Hultqvist J."/>
            <person name="Cepicka I."/>
            <person name="Gallot-Lavallee L."/>
            <person name="Salas-Leiva D."/>
            <person name="Curtis B.A."/>
            <person name="Zahonova K."/>
            <person name="Pipaliya S."/>
            <person name="Dacks J."/>
            <person name="Roger A.J."/>
        </authorList>
    </citation>
    <scope>NUCLEOTIDE SEQUENCE</scope>
    <source>
        <strain evidence="3">Schooner1</strain>
    </source>
</reference>
<comment type="caution">
    <text evidence="3">The sequence shown here is derived from an EMBL/GenBank/DDBJ whole genome shotgun (WGS) entry which is preliminary data.</text>
</comment>
<keyword evidence="2" id="KW-0732">Signal</keyword>
<feature type="compositionally biased region" description="Acidic residues" evidence="1">
    <location>
        <begin position="76"/>
        <end position="90"/>
    </location>
</feature>
<evidence type="ECO:0000256" key="2">
    <source>
        <dbReference type="SAM" id="SignalP"/>
    </source>
</evidence>
<accession>A0ABQ8X3A6</accession>
<sequence length="294" mass="33593">MKFSLFLLFVGLIFVFGNSYDLKTKLSGGWSLDVTKTILQEDGNKITKHLEFGSLDFSQDEQESFLFGEYRTINENESESSEETETETETETEKEKELQNNQEVQLPPPKFSFKLETGDSKSGVCTITDTNGELDEQISFSFETQDRILAASSRWTGYSKQELSGLVQMLIISDNSFIATIIDGEVSYVITAKKVDTTHGLLKRWFPLIFCSLMFLPKLLKKKKKKSPIKIEKKPTKNILFKKREPLIRRRKPEELNELKNSIVEISDSEPDEVISVNESGEVTIESEKSENKK</sequence>
<protein>
    <submittedName>
        <fullName evidence="3">Uncharacterized protein</fullName>
    </submittedName>
</protein>
<evidence type="ECO:0000313" key="4">
    <source>
        <dbReference type="Proteomes" id="UP001150062"/>
    </source>
</evidence>
<evidence type="ECO:0000256" key="1">
    <source>
        <dbReference type="SAM" id="MobiDB-lite"/>
    </source>
</evidence>
<name>A0ABQ8X3A6_9EUKA</name>
<dbReference type="EMBL" id="JAOAOG010000338">
    <property type="protein sequence ID" value="KAJ6227063.1"/>
    <property type="molecule type" value="Genomic_DNA"/>
</dbReference>
<dbReference type="Proteomes" id="UP001150062">
    <property type="component" value="Unassembled WGS sequence"/>
</dbReference>
<evidence type="ECO:0000313" key="3">
    <source>
        <dbReference type="EMBL" id="KAJ6227063.1"/>
    </source>
</evidence>
<feature type="chain" id="PRO_5046222108" evidence="2">
    <location>
        <begin position="20"/>
        <end position="294"/>
    </location>
</feature>
<feature type="signal peptide" evidence="2">
    <location>
        <begin position="1"/>
        <end position="19"/>
    </location>
</feature>
<organism evidence="3 4">
    <name type="scientific">Anaeramoeba flamelloides</name>
    <dbReference type="NCBI Taxonomy" id="1746091"/>
    <lineage>
        <taxon>Eukaryota</taxon>
        <taxon>Metamonada</taxon>
        <taxon>Anaeramoebidae</taxon>
        <taxon>Anaeramoeba</taxon>
    </lineage>
</organism>
<keyword evidence="4" id="KW-1185">Reference proteome</keyword>
<feature type="region of interest" description="Disordered" evidence="1">
    <location>
        <begin position="72"/>
        <end position="103"/>
    </location>
</feature>
<gene>
    <name evidence="3" type="ORF">M0813_10216</name>
</gene>